<name>A0A9P4XF89_9HYPO</name>
<accession>A0A9P4XF89</accession>
<dbReference type="AlphaFoldDB" id="A0A9P4XF89"/>
<evidence type="ECO:0000313" key="1">
    <source>
        <dbReference type="EMBL" id="KAF3072146.1"/>
    </source>
</evidence>
<protein>
    <submittedName>
        <fullName evidence="1">Uncharacterized protein</fullName>
    </submittedName>
</protein>
<comment type="caution">
    <text evidence="1">The sequence shown here is derived from an EMBL/GenBank/DDBJ whole genome shotgun (WGS) entry which is preliminary data.</text>
</comment>
<organism evidence="1 2">
    <name type="scientific">Trichoderma lentiforme</name>
    <dbReference type="NCBI Taxonomy" id="1567552"/>
    <lineage>
        <taxon>Eukaryota</taxon>
        <taxon>Fungi</taxon>
        <taxon>Dikarya</taxon>
        <taxon>Ascomycota</taxon>
        <taxon>Pezizomycotina</taxon>
        <taxon>Sordariomycetes</taxon>
        <taxon>Hypocreomycetidae</taxon>
        <taxon>Hypocreales</taxon>
        <taxon>Hypocreaceae</taxon>
        <taxon>Trichoderma</taxon>
    </lineage>
</organism>
<keyword evidence="2" id="KW-1185">Reference proteome</keyword>
<proteinExistence type="predicted"/>
<gene>
    <name evidence="1" type="ORF">CFAM422_005726</name>
</gene>
<reference evidence="1 2" key="1">
    <citation type="submission" date="2018-06" db="EMBL/GenBank/DDBJ databases">
        <title>Genome analysis of cellulolytic fungus Trichoderma lentiforme CFAM-422.</title>
        <authorList>
            <person name="Steindorff A.S."/>
            <person name="Formighieri E.F."/>
            <person name="Midorikawa G.E.O."/>
            <person name="Tamietti M.S."/>
            <person name="Ramos E.Z."/>
            <person name="Silva A.S."/>
            <person name="Bon E.P.S."/>
            <person name="Mendes T.D."/>
            <person name="Damaso M.C.T."/>
            <person name="Favaro L.C.L."/>
        </authorList>
    </citation>
    <scope>NUCLEOTIDE SEQUENCE [LARGE SCALE GENOMIC DNA]</scope>
    <source>
        <strain evidence="1 2">CFAM-422</strain>
    </source>
</reference>
<dbReference type="Proteomes" id="UP000801864">
    <property type="component" value="Unassembled WGS sequence"/>
</dbReference>
<dbReference type="EMBL" id="QLNT01000009">
    <property type="protein sequence ID" value="KAF3072146.1"/>
    <property type="molecule type" value="Genomic_DNA"/>
</dbReference>
<sequence>MAAGFAVQAAAQPSAMPRGEATGFWELVASSPTLETLTAPFRSPLRRRAGRKDDLANIIGKL</sequence>
<evidence type="ECO:0000313" key="2">
    <source>
        <dbReference type="Proteomes" id="UP000801864"/>
    </source>
</evidence>